<reference evidence="2 3" key="1">
    <citation type="submission" date="2017-08" db="EMBL/GenBank/DDBJ databases">
        <title>Infants hospitalized years apart are colonized by the same room-sourced microbial strains.</title>
        <authorList>
            <person name="Brooks B."/>
            <person name="Olm M.R."/>
            <person name="Firek B.A."/>
            <person name="Baker R."/>
            <person name="Thomas B.C."/>
            <person name="Morowitz M.J."/>
            <person name="Banfield J.F."/>
        </authorList>
    </citation>
    <scope>NUCLEOTIDE SEQUENCE [LARGE SCALE GENOMIC DNA]</scope>
    <source>
        <strain evidence="2">S2_005_002_R2_33</strain>
    </source>
</reference>
<comment type="caution">
    <text evidence="2">The sequence shown here is derived from an EMBL/GenBank/DDBJ whole genome shotgun (WGS) entry which is preliminary data.</text>
</comment>
<protein>
    <recommendedName>
        <fullName evidence="4">O-antigen ligase domain-containing protein</fullName>
    </recommendedName>
</protein>
<proteinExistence type="predicted"/>
<accession>A0A2W5NR96</accession>
<feature type="transmembrane region" description="Helical" evidence="1">
    <location>
        <begin position="188"/>
        <end position="209"/>
    </location>
</feature>
<feature type="transmembrane region" description="Helical" evidence="1">
    <location>
        <begin position="239"/>
        <end position="256"/>
    </location>
</feature>
<evidence type="ECO:0000313" key="2">
    <source>
        <dbReference type="EMBL" id="PZQ54609.1"/>
    </source>
</evidence>
<feature type="transmembrane region" description="Helical" evidence="1">
    <location>
        <begin position="384"/>
        <end position="411"/>
    </location>
</feature>
<evidence type="ECO:0000256" key="1">
    <source>
        <dbReference type="SAM" id="Phobius"/>
    </source>
</evidence>
<evidence type="ECO:0000313" key="3">
    <source>
        <dbReference type="Proteomes" id="UP000249082"/>
    </source>
</evidence>
<feature type="transmembrane region" description="Helical" evidence="1">
    <location>
        <begin position="136"/>
        <end position="154"/>
    </location>
</feature>
<keyword evidence="1" id="KW-0472">Membrane</keyword>
<feature type="transmembrane region" description="Helical" evidence="1">
    <location>
        <begin position="352"/>
        <end position="372"/>
    </location>
</feature>
<dbReference type="EMBL" id="QFPX01000008">
    <property type="protein sequence ID" value="PZQ54609.1"/>
    <property type="molecule type" value="Genomic_DNA"/>
</dbReference>
<keyword evidence="1" id="KW-0812">Transmembrane</keyword>
<dbReference type="AlphaFoldDB" id="A0A2W5NR96"/>
<sequence length="448" mass="48426">MPPRQPIPRDPGPSGSKRRSFAALLTTLTGAAVLLIVAREVFGGAARYYFDRFGLGPLWFVPDLAVIAVVLMRLLLAAVTLRLPTPLIWLFAATGVQMAVGMIVYHNPVAVFSGFKLLCPIIAVLMLPPGYINAKWWRTVCLVLLALGIAGVAADTRMTMPWTGYSVSQFGVEREAGREWWIHGQERIAGLGAASSASASVLLLLALIVLRQARAWHVRLLIYVATLWALNTTTSRTNLIALAVAMIVDFWPWHWFQNLGPGCKTLGALLSICFFLPALAGLWLLAIDGVGEISVGMSSTVVRLHVTWPGVWDMIMDGGPATALLGHGFGSVGPAAFYTGVYVSPFSAVDNLFLYILYQFGLFGLLMGVELIRRLVRVPRPDRHIGFVIAILSATINCQGAAPLVLIGLAASLGAYPALANNVRNAGRKAIRMLPKPGPRGSWQPRTL</sequence>
<name>A0A2W5NR96_9SPHN</name>
<feature type="transmembrane region" description="Helical" evidence="1">
    <location>
        <begin position="58"/>
        <end position="80"/>
    </location>
</feature>
<evidence type="ECO:0008006" key="4">
    <source>
        <dbReference type="Google" id="ProtNLM"/>
    </source>
</evidence>
<feature type="transmembrane region" description="Helical" evidence="1">
    <location>
        <begin position="268"/>
        <end position="287"/>
    </location>
</feature>
<feature type="transmembrane region" description="Helical" evidence="1">
    <location>
        <begin position="87"/>
        <end position="105"/>
    </location>
</feature>
<feature type="transmembrane region" description="Helical" evidence="1">
    <location>
        <begin position="21"/>
        <end position="38"/>
    </location>
</feature>
<gene>
    <name evidence="2" type="ORF">DI555_11245</name>
</gene>
<organism evidence="2 3">
    <name type="scientific">Novosphingobium pentaromativorans</name>
    <dbReference type="NCBI Taxonomy" id="205844"/>
    <lineage>
        <taxon>Bacteria</taxon>
        <taxon>Pseudomonadati</taxon>
        <taxon>Pseudomonadota</taxon>
        <taxon>Alphaproteobacteria</taxon>
        <taxon>Sphingomonadales</taxon>
        <taxon>Sphingomonadaceae</taxon>
        <taxon>Novosphingobium</taxon>
    </lineage>
</organism>
<feature type="transmembrane region" description="Helical" evidence="1">
    <location>
        <begin position="111"/>
        <end position="129"/>
    </location>
</feature>
<dbReference type="Proteomes" id="UP000249082">
    <property type="component" value="Unassembled WGS sequence"/>
</dbReference>
<keyword evidence="1" id="KW-1133">Transmembrane helix</keyword>